<evidence type="ECO:0000259" key="2">
    <source>
        <dbReference type="PROSITE" id="PS50943"/>
    </source>
</evidence>
<reference evidence="3" key="1">
    <citation type="submission" date="2022-09" db="EMBL/GenBank/DDBJ databases">
        <title>Intensive care unit water sources are persistently colonized with multi-drug resistant bacteria and are the site of extensive horizontal gene transfer of antibiotic resistance genes.</title>
        <authorList>
            <person name="Diorio-Toth L."/>
        </authorList>
    </citation>
    <scope>NUCLEOTIDE SEQUENCE</scope>
    <source>
        <strain evidence="3">GD03686</strain>
    </source>
</reference>
<dbReference type="Gene3D" id="1.10.260.40">
    <property type="entry name" value="lambda repressor-like DNA-binding domains"/>
    <property type="match status" value="1"/>
</dbReference>
<dbReference type="Pfam" id="PF13239">
    <property type="entry name" value="2TM"/>
    <property type="match status" value="1"/>
</dbReference>
<feature type="transmembrane region" description="Helical" evidence="1">
    <location>
        <begin position="95"/>
        <end position="115"/>
    </location>
</feature>
<gene>
    <name evidence="3" type="ORF">N5J23_02865</name>
</gene>
<feature type="domain" description="HTH cro/C1-type" evidence="2">
    <location>
        <begin position="3"/>
        <end position="56"/>
    </location>
</feature>
<dbReference type="InterPro" id="IPR025698">
    <property type="entry name" value="2TM_dom"/>
</dbReference>
<dbReference type="Pfam" id="PF01381">
    <property type="entry name" value="HTH_3"/>
    <property type="match status" value="1"/>
</dbReference>
<evidence type="ECO:0000313" key="4">
    <source>
        <dbReference type="Proteomes" id="UP001161294"/>
    </source>
</evidence>
<keyword evidence="1" id="KW-0472">Membrane</keyword>
<dbReference type="EMBL" id="JAOCJW010000004">
    <property type="protein sequence ID" value="MDH2004496.1"/>
    <property type="molecule type" value="Genomic_DNA"/>
</dbReference>
<dbReference type="CDD" id="cd00093">
    <property type="entry name" value="HTH_XRE"/>
    <property type="match status" value="1"/>
</dbReference>
<feature type="transmembrane region" description="Helical" evidence="1">
    <location>
        <begin position="127"/>
        <end position="150"/>
    </location>
</feature>
<dbReference type="InterPro" id="IPR010982">
    <property type="entry name" value="Lambda_DNA-bd_dom_sf"/>
</dbReference>
<keyword evidence="1" id="KW-1133">Transmembrane helix</keyword>
<dbReference type="RefSeq" id="WP_260674895.1">
    <property type="nucleotide sequence ID" value="NZ_CP104279.1"/>
</dbReference>
<keyword evidence="1" id="KW-0812">Transmembrane</keyword>
<name>A0AA43AWH0_9BURK</name>
<accession>A0AA43AWH0</accession>
<dbReference type="SUPFAM" id="SSF47413">
    <property type="entry name" value="lambda repressor-like DNA-binding domains"/>
    <property type="match status" value="1"/>
</dbReference>
<dbReference type="InterPro" id="IPR001387">
    <property type="entry name" value="Cro/C1-type_HTH"/>
</dbReference>
<protein>
    <submittedName>
        <fullName evidence="3">2TM domain-containing protein</fullName>
    </submittedName>
</protein>
<evidence type="ECO:0000256" key="1">
    <source>
        <dbReference type="SAM" id="Phobius"/>
    </source>
</evidence>
<evidence type="ECO:0000313" key="3">
    <source>
        <dbReference type="EMBL" id="MDH2004496.1"/>
    </source>
</evidence>
<organism evidence="3 4">
    <name type="scientific">Comamonas aquatica</name>
    <dbReference type="NCBI Taxonomy" id="225991"/>
    <lineage>
        <taxon>Bacteria</taxon>
        <taxon>Pseudomonadati</taxon>
        <taxon>Pseudomonadota</taxon>
        <taxon>Betaproteobacteria</taxon>
        <taxon>Burkholderiales</taxon>
        <taxon>Comamonadaceae</taxon>
        <taxon>Comamonas</taxon>
    </lineage>
</organism>
<dbReference type="PROSITE" id="PS50943">
    <property type="entry name" value="HTH_CROC1"/>
    <property type="match status" value="1"/>
</dbReference>
<dbReference type="SMART" id="SM00530">
    <property type="entry name" value="HTH_XRE"/>
    <property type="match status" value="1"/>
</dbReference>
<dbReference type="GO" id="GO:0003677">
    <property type="term" value="F:DNA binding"/>
    <property type="evidence" value="ECO:0007669"/>
    <property type="project" value="InterPro"/>
</dbReference>
<comment type="caution">
    <text evidence="3">The sequence shown here is derived from an EMBL/GenBank/DDBJ whole genome shotgun (WGS) entry which is preliminary data.</text>
</comment>
<sequence length="165" mass="18434">MQVQKLRLQRGWSQQQLAELSGLSVRTIQRIENGSAASTESLKSLASVFEIDFSILSSEPAMPDTPTPNSSPTHTPSASQQEQLALLEVRKLKGFYLHLAQYVVVIAALCAINLLTTPHRLWFYWPALGWGIGILAHAAAIFSWLPFLGVDWEKRQVEKRLGRPL</sequence>
<dbReference type="AlphaFoldDB" id="A0AA43AWH0"/>
<dbReference type="Proteomes" id="UP001161294">
    <property type="component" value="Unassembled WGS sequence"/>
</dbReference>
<proteinExistence type="predicted"/>